<evidence type="ECO:0000256" key="1">
    <source>
        <dbReference type="SAM" id="MobiDB-lite"/>
    </source>
</evidence>
<comment type="caution">
    <text evidence="2">The sequence shown here is derived from an EMBL/GenBank/DDBJ whole genome shotgun (WGS) entry which is preliminary data.</text>
</comment>
<keyword evidence="3" id="KW-1185">Reference proteome</keyword>
<sequence length="76" mass="8583">TFGVRVSGGDRRNSKGVLGEDREEERKKYDGGPTGTVKVALWWILGQQLLELIVSRWLVVSRNSERRREAKVNGEG</sequence>
<feature type="non-terminal residue" evidence="2">
    <location>
        <position position="1"/>
    </location>
</feature>
<feature type="region of interest" description="Disordered" evidence="1">
    <location>
        <begin position="1"/>
        <end position="33"/>
    </location>
</feature>
<feature type="non-terminal residue" evidence="2">
    <location>
        <position position="76"/>
    </location>
</feature>
<feature type="compositionally biased region" description="Basic and acidic residues" evidence="1">
    <location>
        <begin position="8"/>
        <end position="30"/>
    </location>
</feature>
<gene>
    <name evidence="2" type="ORF">HAX54_012043</name>
</gene>
<reference evidence="2 3" key="1">
    <citation type="journal article" date="2021" name="BMC Genomics">
        <title>Datura genome reveals duplications of psychoactive alkaloid biosynthetic genes and high mutation rate following tissue culture.</title>
        <authorList>
            <person name="Rajewski A."/>
            <person name="Carter-House D."/>
            <person name="Stajich J."/>
            <person name="Litt A."/>
        </authorList>
    </citation>
    <scope>NUCLEOTIDE SEQUENCE [LARGE SCALE GENOMIC DNA]</scope>
    <source>
        <strain evidence="2">AR-01</strain>
    </source>
</reference>
<accession>A0ABS8Y2A4</accession>
<name>A0ABS8Y2A4_DATST</name>
<dbReference type="EMBL" id="JACEIK010016962">
    <property type="protein sequence ID" value="MCE5165752.1"/>
    <property type="molecule type" value="Genomic_DNA"/>
</dbReference>
<proteinExistence type="predicted"/>
<protein>
    <submittedName>
        <fullName evidence="2">Uncharacterized protein</fullName>
    </submittedName>
</protein>
<evidence type="ECO:0000313" key="3">
    <source>
        <dbReference type="Proteomes" id="UP000823775"/>
    </source>
</evidence>
<evidence type="ECO:0000313" key="2">
    <source>
        <dbReference type="EMBL" id="MCE5165752.1"/>
    </source>
</evidence>
<dbReference type="Proteomes" id="UP000823775">
    <property type="component" value="Unassembled WGS sequence"/>
</dbReference>
<organism evidence="2 3">
    <name type="scientific">Datura stramonium</name>
    <name type="common">Jimsonweed</name>
    <name type="synonym">Common thornapple</name>
    <dbReference type="NCBI Taxonomy" id="4076"/>
    <lineage>
        <taxon>Eukaryota</taxon>
        <taxon>Viridiplantae</taxon>
        <taxon>Streptophyta</taxon>
        <taxon>Embryophyta</taxon>
        <taxon>Tracheophyta</taxon>
        <taxon>Spermatophyta</taxon>
        <taxon>Magnoliopsida</taxon>
        <taxon>eudicotyledons</taxon>
        <taxon>Gunneridae</taxon>
        <taxon>Pentapetalae</taxon>
        <taxon>asterids</taxon>
        <taxon>lamiids</taxon>
        <taxon>Solanales</taxon>
        <taxon>Solanaceae</taxon>
        <taxon>Solanoideae</taxon>
        <taxon>Datureae</taxon>
        <taxon>Datura</taxon>
    </lineage>
</organism>